<dbReference type="SUPFAM" id="SSF159672">
    <property type="entry name" value="CbiG N-terminal domain-like"/>
    <property type="match status" value="1"/>
</dbReference>
<keyword evidence="2" id="KW-1185">Reference proteome</keyword>
<evidence type="ECO:0000313" key="1">
    <source>
        <dbReference type="EMBL" id="MUN28739.1"/>
    </source>
</evidence>
<protein>
    <recommendedName>
        <fullName evidence="3">Cobalamin biosynthesis protein CbiG</fullName>
    </recommendedName>
</protein>
<dbReference type="RefSeq" id="WP_156016412.1">
    <property type="nucleotide sequence ID" value="NZ_WGGD01000005.1"/>
</dbReference>
<evidence type="ECO:0008006" key="3">
    <source>
        <dbReference type="Google" id="ProtNLM"/>
    </source>
</evidence>
<comment type="caution">
    <text evidence="1">The sequence shown here is derived from an EMBL/GenBank/DDBJ whole genome shotgun (WGS) entry which is preliminary data.</text>
</comment>
<evidence type="ECO:0000313" key="2">
    <source>
        <dbReference type="Proteomes" id="UP000470772"/>
    </source>
</evidence>
<dbReference type="InterPro" id="IPR038029">
    <property type="entry name" value="GbiG_N_sf"/>
</dbReference>
<proteinExistence type="predicted"/>
<dbReference type="PANTHER" id="PTHR37477">
    <property type="entry name" value="COBALT-PRECORRIN-5A HYDROLASE"/>
    <property type="match status" value="1"/>
</dbReference>
<dbReference type="PANTHER" id="PTHR37477:SF1">
    <property type="entry name" value="COBALT-PRECORRIN-5A HYDROLASE"/>
    <property type="match status" value="1"/>
</dbReference>
<sequence>MFISEIAIVGNERNNITKNIHEVVTELGYRIVSPIIADVIIAIGSAEFAIKYVKGLKRRRKPVLILISEDGSYVIPLLKEEKGGSMLGGLISDLLGAELVLTSYSSQNALYTIDEFIWTNALKAINPRKKKIINDKLGQGENISIFNENKCLELKLDESYKAVKNPDDADIIITKRNEKNKFDGGKLLLEPREVLFPIWFTASTPAETIVYSIFTTMKSIFLFEKRVDKIFVPSFAKQEVIAQLASVLRSNVCKLDVESYVANEKDYMTICEEILRRKGGKVLLNPTKRAMGVITCLGIR</sequence>
<dbReference type="Proteomes" id="UP000470772">
    <property type="component" value="Unassembled WGS sequence"/>
</dbReference>
<dbReference type="InterPro" id="IPR052553">
    <property type="entry name" value="CbiG_hydrolase"/>
</dbReference>
<dbReference type="AlphaFoldDB" id="A0A6A9QKT8"/>
<name>A0A6A9QKT8_SULME</name>
<organism evidence="1 2">
    <name type="scientific">Sulfuracidifex metallicus DSM 6482 = JCM 9184</name>
    <dbReference type="NCBI Taxonomy" id="523847"/>
    <lineage>
        <taxon>Archaea</taxon>
        <taxon>Thermoproteota</taxon>
        <taxon>Thermoprotei</taxon>
        <taxon>Sulfolobales</taxon>
        <taxon>Sulfolobaceae</taxon>
        <taxon>Sulfuracidifex</taxon>
    </lineage>
</organism>
<reference evidence="1 2" key="1">
    <citation type="submission" date="2019-10" db="EMBL/GenBank/DDBJ databases">
        <title>Sequencing and Assembly of Multiple Reported Metal-Biooxidizing Members of the Extremely Thermoacidophilic Archaeal Family Sulfolobaceae.</title>
        <authorList>
            <person name="Counts J.A."/>
            <person name="Kelly R.M."/>
        </authorList>
    </citation>
    <scope>NUCLEOTIDE SEQUENCE [LARGE SCALE GENOMIC DNA]</scope>
    <source>
        <strain evidence="1 2">DSM 6482</strain>
    </source>
</reference>
<gene>
    <name evidence="1" type="ORF">GC250_04635</name>
</gene>
<accession>A0A6A9QKT8</accession>
<dbReference type="EMBL" id="WGGD01000005">
    <property type="protein sequence ID" value="MUN28739.1"/>
    <property type="molecule type" value="Genomic_DNA"/>
</dbReference>